<reference evidence="3 4" key="1">
    <citation type="submission" date="2024-03" db="EMBL/GenBank/DDBJ databases">
        <title>Novel species of the genus Variovorax.</title>
        <authorList>
            <person name="Liu Q."/>
            <person name="Xin Y.-H."/>
        </authorList>
    </citation>
    <scope>NUCLEOTIDE SEQUENCE [LARGE SCALE GENOMIC DNA]</scope>
    <source>
        <strain evidence="3 4">KACC 18900</strain>
    </source>
</reference>
<dbReference type="EMBL" id="JBBKZT010000026">
    <property type="protein sequence ID" value="MEJ8851718.1"/>
    <property type="molecule type" value="Genomic_DNA"/>
</dbReference>
<feature type="domain" description="UspA" evidence="2">
    <location>
        <begin position="149"/>
        <end position="288"/>
    </location>
</feature>
<dbReference type="InterPro" id="IPR014729">
    <property type="entry name" value="Rossmann-like_a/b/a_fold"/>
</dbReference>
<dbReference type="PANTHER" id="PTHR46268">
    <property type="entry name" value="STRESS RESPONSE PROTEIN NHAX"/>
    <property type="match status" value="1"/>
</dbReference>
<comment type="caution">
    <text evidence="3">The sequence shown here is derived from an EMBL/GenBank/DDBJ whole genome shotgun (WGS) entry which is preliminary data.</text>
</comment>
<evidence type="ECO:0000256" key="1">
    <source>
        <dbReference type="ARBA" id="ARBA00008791"/>
    </source>
</evidence>
<sequence>MKTVIVGYTKDAGGQDALALARSIAARGDTTLVVCVVTPETWGPSSLGVDQDYNRFLDEHATALLDSARAILGEAPNVRYERIAAKSVTVGLTQAAEREHADLIVLGSARGNAVGRLLLGGVSDEVLHVSSRPVAVAPQGYASTAAPTRVTVGFSGTEGASSTVLHALGLAGTLQVPLRLASFAVRDRLAFPSRFGPEPELAILERWTAQAEAALDAVRAQIAVTGYPVETAIGVGPDWEAALAAVEWREGDLMLLGSSRLGALQRVFLGSNAAKIVRASRVPVIIVPRQG</sequence>
<dbReference type="InterPro" id="IPR006016">
    <property type="entry name" value="UspA"/>
</dbReference>
<dbReference type="PRINTS" id="PR01438">
    <property type="entry name" value="UNVRSLSTRESS"/>
</dbReference>
<evidence type="ECO:0000313" key="4">
    <source>
        <dbReference type="Proteomes" id="UP001385892"/>
    </source>
</evidence>
<evidence type="ECO:0000313" key="3">
    <source>
        <dbReference type="EMBL" id="MEJ8851718.1"/>
    </source>
</evidence>
<dbReference type="InterPro" id="IPR006015">
    <property type="entry name" value="Universal_stress_UspA"/>
</dbReference>
<keyword evidence="4" id="KW-1185">Reference proteome</keyword>
<dbReference type="PANTHER" id="PTHR46268:SF6">
    <property type="entry name" value="UNIVERSAL STRESS PROTEIN UP12"/>
    <property type="match status" value="1"/>
</dbReference>
<comment type="similarity">
    <text evidence="1">Belongs to the universal stress protein A family.</text>
</comment>
<evidence type="ECO:0000259" key="2">
    <source>
        <dbReference type="Pfam" id="PF00582"/>
    </source>
</evidence>
<dbReference type="Proteomes" id="UP001385892">
    <property type="component" value="Unassembled WGS sequence"/>
</dbReference>
<dbReference type="CDD" id="cd00293">
    <property type="entry name" value="USP-like"/>
    <property type="match status" value="1"/>
</dbReference>
<organism evidence="3 4">
    <name type="scientific">Variovorax rhizosphaerae</name>
    <dbReference type="NCBI Taxonomy" id="1836200"/>
    <lineage>
        <taxon>Bacteria</taxon>
        <taxon>Pseudomonadati</taxon>
        <taxon>Pseudomonadota</taxon>
        <taxon>Betaproteobacteria</taxon>
        <taxon>Burkholderiales</taxon>
        <taxon>Comamonadaceae</taxon>
        <taxon>Variovorax</taxon>
    </lineage>
</organism>
<dbReference type="SUPFAM" id="SSF52402">
    <property type="entry name" value="Adenine nucleotide alpha hydrolases-like"/>
    <property type="match status" value="2"/>
</dbReference>
<dbReference type="Pfam" id="PF00582">
    <property type="entry name" value="Usp"/>
    <property type="match status" value="2"/>
</dbReference>
<feature type="domain" description="UspA" evidence="2">
    <location>
        <begin position="1"/>
        <end position="137"/>
    </location>
</feature>
<name>A0ABU8WW14_9BURK</name>
<accession>A0ABU8WW14</accession>
<proteinExistence type="inferred from homology"/>
<dbReference type="Gene3D" id="3.40.50.620">
    <property type="entry name" value="HUPs"/>
    <property type="match status" value="2"/>
</dbReference>
<dbReference type="RefSeq" id="WP_340347460.1">
    <property type="nucleotide sequence ID" value="NZ_JBBKZT010000026.1"/>
</dbReference>
<gene>
    <name evidence="3" type="ORF">WKW82_34155</name>
</gene>
<protein>
    <submittedName>
        <fullName evidence="3">Universal stress protein</fullName>
    </submittedName>
</protein>